<comment type="caution">
    <text evidence="1">The sequence shown here is derived from an EMBL/GenBank/DDBJ whole genome shotgun (WGS) entry which is preliminary data.</text>
</comment>
<feature type="non-terminal residue" evidence="1">
    <location>
        <position position="1"/>
    </location>
</feature>
<evidence type="ECO:0000313" key="1">
    <source>
        <dbReference type="EMBL" id="KAH9324349.1"/>
    </source>
</evidence>
<sequence length="54" mass="5886">MIGEDVIGVEVGGNINYIMDEGVGIEVEINLVDEGMMGVRERSEIIVGVMDEEM</sequence>
<reference evidence="1 2" key="1">
    <citation type="journal article" date="2021" name="Nat. Plants">
        <title>The Taxus genome provides insights into paclitaxel biosynthesis.</title>
        <authorList>
            <person name="Xiong X."/>
            <person name="Gou J."/>
            <person name="Liao Q."/>
            <person name="Li Y."/>
            <person name="Zhou Q."/>
            <person name="Bi G."/>
            <person name="Li C."/>
            <person name="Du R."/>
            <person name="Wang X."/>
            <person name="Sun T."/>
            <person name="Guo L."/>
            <person name="Liang H."/>
            <person name="Lu P."/>
            <person name="Wu Y."/>
            <person name="Zhang Z."/>
            <person name="Ro D.K."/>
            <person name="Shang Y."/>
            <person name="Huang S."/>
            <person name="Yan J."/>
        </authorList>
    </citation>
    <scope>NUCLEOTIDE SEQUENCE [LARGE SCALE GENOMIC DNA]</scope>
    <source>
        <strain evidence="1">Ta-2019</strain>
    </source>
</reference>
<feature type="non-terminal residue" evidence="1">
    <location>
        <position position="54"/>
    </location>
</feature>
<organism evidence="1 2">
    <name type="scientific">Taxus chinensis</name>
    <name type="common">Chinese yew</name>
    <name type="synonym">Taxus wallichiana var. chinensis</name>
    <dbReference type="NCBI Taxonomy" id="29808"/>
    <lineage>
        <taxon>Eukaryota</taxon>
        <taxon>Viridiplantae</taxon>
        <taxon>Streptophyta</taxon>
        <taxon>Embryophyta</taxon>
        <taxon>Tracheophyta</taxon>
        <taxon>Spermatophyta</taxon>
        <taxon>Pinopsida</taxon>
        <taxon>Pinidae</taxon>
        <taxon>Conifers II</taxon>
        <taxon>Cupressales</taxon>
        <taxon>Taxaceae</taxon>
        <taxon>Taxus</taxon>
    </lineage>
</organism>
<dbReference type="Proteomes" id="UP000824469">
    <property type="component" value="Unassembled WGS sequence"/>
</dbReference>
<protein>
    <submittedName>
        <fullName evidence="1">Uncharacterized protein</fullName>
    </submittedName>
</protein>
<proteinExistence type="predicted"/>
<dbReference type="EMBL" id="JAHRHJ020000002">
    <property type="protein sequence ID" value="KAH9324349.1"/>
    <property type="molecule type" value="Genomic_DNA"/>
</dbReference>
<name>A0AA38LHC1_TAXCH</name>
<dbReference type="AlphaFoldDB" id="A0AA38LHC1"/>
<keyword evidence="2" id="KW-1185">Reference proteome</keyword>
<accession>A0AA38LHC1</accession>
<evidence type="ECO:0000313" key="2">
    <source>
        <dbReference type="Proteomes" id="UP000824469"/>
    </source>
</evidence>
<gene>
    <name evidence="1" type="ORF">KI387_004527</name>
</gene>